<reference evidence="3" key="1">
    <citation type="submission" date="2015-07" db="EMBL/GenBank/DDBJ databases">
        <title>Discovery of a poly(ethylene terephthalate assimilation.</title>
        <authorList>
            <person name="Yoshida S."/>
            <person name="Hiraga K."/>
            <person name="Takehana T."/>
            <person name="Taniguchi I."/>
            <person name="Yamaji H."/>
            <person name="Maeda Y."/>
            <person name="Toyohara K."/>
            <person name="Miyamoto K."/>
            <person name="Kimura Y."/>
            <person name="Oda K."/>
        </authorList>
    </citation>
    <scope>NUCLEOTIDE SEQUENCE [LARGE SCALE GENOMIC DNA]</scope>
    <source>
        <strain evidence="3">NBRC 110686 / TISTR 2288 / 201-F6</strain>
    </source>
</reference>
<name>A0A0K8NTG2_PISS1</name>
<dbReference type="STRING" id="1547922.ISF6_0108"/>
<feature type="region of interest" description="Disordered" evidence="1">
    <location>
        <begin position="107"/>
        <end position="138"/>
    </location>
</feature>
<gene>
    <name evidence="2" type="ORF">ISF6_0108</name>
</gene>
<dbReference type="RefSeq" id="WP_054017827.1">
    <property type="nucleotide sequence ID" value="NZ_BBYR01000001.1"/>
</dbReference>
<reference evidence="2 3" key="2">
    <citation type="journal article" date="2016" name="Science">
        <title>A bacterium that degrades and assimilates poly(ethylene terephthalate).</title>
        <authorList>
            <person name="Yoshida S."/>
            <person name="Hiraga K."/>
            <person name="Takehana T."/>
            <person name="Taniguchi I."/>
            <person name="Yamaji H."/>
            <person name="Maeda Y."/>
            <person name="Toyohara K."/>
            <person name="Miyamoto K."/>
            <person name="Kimura Y."/>
            <person name="Oda K."/>
        </authorList>
    </citation>
    <scope>NUCLEOTIDE SEQUENCE [LARGE SCALE GENOMIC DNA]</scope>
    <source>
        <strain evidence="3">NBRC 110686 / TISTR 2288 / 201-F6</strain>
    </source>
</reference>
<dbReference type="AlphaFoldDB" id="A0A0K8NTG2"/>
<dbReference type="Proteomes" id="UP000037660">
    <property type="component" value="Unassembled WGS sequence"/>
</dbReference>
<evidence type="ECO:0000256" key="1">
    <source>
        <dbReference type="SAM" id="MobiDB-lite"/>
    </source>
</evidence>
<protein>
    <submittedName>
        <fullName evidence="2">Uncharacterized protein</fullName>
    </submittedName>
</protein>
<feature type="compositionally biased region" description="Low complexity" evidence="1">
    <location>
        <begin position="107"/>
        <end position="129"/>
    </location>
</feature>
<evidence type="ECO:0000313" key="2">
    <source>
        <dbReference type="EMBL" id="GAP33662.1"/>
    </source>
</evidence>
<keyword evidence="3" id="KW-1185">Reference proteome</keyword>
<accession>A0A0K8NTG2</accession>
<evidence type="ECO:0000313" key="3">
    <source>
        <dbReference type="Proteomes" id="UP000037660"/>
    </source>
</evidence>
<sequence>MTIEVDARTATVRVEIDGHFTPQQVLALVKQLAAARAQLADDPPEPGEVWLAARPPCHTKLMGKGPDTLLAFRFPGLGWIGATLAASMRARLISLLAAQQVQALPQDGAASRGISASAAPAAEPSAAAGTRPDDATLH</sequence>
<organism evidence="2 3">
    <name type="scientific">Piscinibacter sakaiensis</name>
    <name type="common">Ideonella sakaiensis</name>
    <dbReference type="NCBI Taxonomy" id="1547922"/>
    <lineage>
        <taxon>Bacteria</taxon>
        <taxon>Pseudomonadati</taxon>
        <taxon>Pseudomonadota</taxon>
        <taxon>Betaproteobacteria</taxon>
        <taxon>Burkholderiales</taxon>
        <taxon>Sphaerotilaceae</taxon>
        <taxon>Piscinibacter</taxon>
    </lineage>
</organism>
<proteinExistence type="predicted"/>
<dbReference type="EMBL" id="BBYR01000001">
    <property type="protein sequence ID" value="GAP33662.1"/>
    <property type="molecule type" value="Genomic_DNA"/>
</dbReference>
<comment type="caution">
    <text evidence="2">The sequence shown here is derived from an EMBL/GenBank/DDBJ whole genome shotgun (WGS) entry which is preliminary data.</text>
</comment>